<keyword evidence="5 9" id="KW-1278">Translocase</keyword>
<evidence type="ECO:0000256" key="6">
    <source>
        <dbReference type="ARBA" id="ARBA00022989"/>
    </source>
</evidence>
<keyword evidence="6 9" id="KW-1133">Transmembrane helix</keyword>
<comment type="function">
    <text evidence="9">Proton pump that utilizes the energy of pyrophosphate hydrolysis as the driving force for proton movement across the membrane. Generates a proton motive force.</text>
</comment>
<proteinExistence type="inferred from homology"/>
<comment type="caution">
    <text evidence="9">Lacks conserved residue(s) required for the propagation of feature annotation.</text>
</comment>
<evidence type="ECO:0000256" key="4">
    <source>
        <dbReference type="ARBA" id="ARBA00022842"/>
    </source>
</evidence>
<dbReference type="EMBL" id="JALGCL010000001">
    <property type="protein sequence ID" value="MCJ0825585.1"/>
    <property type="molecule type" value="Genomic_DNA"/>
</dbReference>
<dbReference type="HAMAP" id="MF_01129">
    <property type="entry name" value="PPase_energized_pump"/>
    <property type="match status" value="1"/>
</dbReference>
<gene>
    <name evidence="9" type="primary">hppA</name>
    <name evidence="10" type="ORF">MQC88_06385</name>
</gene>
<feature type="transmembrane region" description="Helical" evidence="9">
    <location>
        <begin position="122"/>
        <end position="147"/>
    </location>
</feature>
<dbReference type="NCBIfam" id="NF001951">
    <property type="entry name" value="PRK00733.1-2"/>
    <property type="match status" value="1"/>
</dbReference>
<feature type="transmembrane region" description="Helical" evidence="9">
    <location>
        <begin position="292"/>
        <end position="311"/>
    </location>
</feature>
<sequence length="676" mass="69328">MLEQYGLVLALGCAVIAILYGIISARWINAQPAGNERMQQIAGAIQEGARAYLNRQYTTIAIAGVVLFVLIGLFLGWHAAIGFALGAVLSGAAGYIGMNVSVRANVRTAEAARRGMGPAMDVAFRGGAITGMLVVGLGLLGVAGYYVVLTQYLGVTGEAALHALVGLAFGASLISIFARLGGGIFTKGADVGADLVGKVEAGIPEDDPRNPAVIADNVGDNVGDCAGMAADLFETYAVTIIATMLLGGLMVAQAGSNAVLYPLVLGGVSIIASIIGAFFVKVKEGGSIMGALYKGVIVSAVLAAIAFWPITTQLMADSSYGAMNLYGCALIGLVLTGVIVWITEYYTGTQFKPVRHIAQASTTGHGTNIIAGLGISMKSTALPVIAVCIAIWGAFELGGLYGIAIAATAMLSMAGMIVALDAYGPITDNAGGIAEMAELPPEIRNITDPLDAVGNTTKAVTKGYAIGSAALAALVLFADYTHNLQANNPGEVFSFDLSDHMVIIGLLIGGLIPYLFGAMAMEAVGRAAGAVVEEVRRQFRDIPGIMQGTGKPQYDKAVDMLTRSAIKEMIVPSLLPVAVPIIVGLLLGPKALGGLLIGTIVTGLFVAISMTTGGGAWDNAKKYIEDGNFGGKGSEAHKAAVTGDTVGDPYKDTAGPAINPLIKIINIVALLLVPLL</sequence>
<comment type="similarity">
    <text evidence="9">Belongs to the H(+)-translocating pyrophosphatase (TC 3.A.10) family. K(+)-insensitive subfamily.</text>
</comment>
<feature type="transmembrane region" description="Helical" evidence="9">
    <location>
        <begin position="500"/>
        <end position="517"/>
    </location>
</feature>
<comment type="caution">
    <text evidence="10">The sequence shown here is derived from an EMBL/GenBank/DDBJ whole genome shotgun (WGS) entry which is preliminary data.</text>
</comment>
<dbReference type="Pfam" id="PF03030">
    <property type="entry name" value="H_PPase"/>
    <property type="match status" value="1"/>
</dbReference>
<dbReference type="InterPro" id="IPR004131">
    <property type="entry name" value="PPase-energised_H-pump"/>
</dbReference>
<dbReference type="PIRSF" id="PIRSF001265">
    <property type="entry name" value="H+-PPase"/>
    <property type="match status" value="1"/>
</dbReference>
<evidence type="ECO:0000256" key="9">
    <source>
        <dbReference type="HAMAP-Rule" id="MF_01129"/>
    </source>
</evidence>
<feature type="transmembrane region" description="Helical" evidence="9">
    <location>
        <begin position="594"/>
        <end position="617"/>
    </location>
</feature>
<comment type="subunit">
    <text evidence="9">Homodimer.</text>
</comment>
<evidence type="ECO:0000256" key="7">
    <source>
        <dbReference type="ARBA" id="ARBA00023065"/>
    </source>
</evidence>
<dbReference type="PANTHER" id="PTHR31998">
    <property type="entry name" value="K(+)-INSENSITIVE PYROPHOSPHATE-ENERGIZED PROTON PUMP"/>
    <property type="match status" value="1"/>
</dbReference>
<feature type="transmembrane region" description="Helical" evidence="9">
    <location>
        <begin position="159"/>
        <end position="178"/>
    </location>
</feature>
<feature type="transmembrane region" description="Helical" evidence="9">
    <location>
        <begin position="323"/>
        <end position="347"/>
    </location>
</feature>
<comment type="subcellular location">
    <subcellularLocation>
        <location evidence="9">Cell membrane</location>
        <topology evidence="9">Multi-pass membrane protein</topology>
    </subcellularLocation>
    <subcellularLocation>
        <location evidence="1">Endomembrane system</location>
        <topology evidence="1">Multi-pass membrane protein</topology>
    </subcellularLocation>
</comment>
<accession>A0ABT0A3M4</accession>
<evidence type="ECO:0000256" key="3">
    <source>
        <dbReference type="ARBA" id="ARBA00022692"/>
    </source>
</evidence>
<feature type="transmembrane region" description="Helical" evidence="9">
    <location>
        <begin position="463"/>
        <end position="480"/>
    </location>
</feature>
<dbReference type="EC" id="7.1.3.1" evidence="9"/>
<comment type="catalytic activity">
    <reaction evidence="9">
        <text>diphosphate + H2O + H(+)(in) = 2 phosphate + 2 H(+)(out)</text>
        <dbReference type="Rhea" id="RHEA:13973"/>
        <dbReference type="ChEBI" id="CHEBI:15377"/>
        <dbReference type="ChEBI" id="CHEBI:15378"/>
        <dbReference type="ChEBI" id="CHEBI:33019"/>
        <dbReference type="ChEBI" id="CHEBI:43474"/>
        <dbReference type="EC" id="7.1.3.1"/>
    </reaction>
</comment>
<evidence type="ECO:0000256" key="8">
    <source>
        <dbReference type="ARBA" id="ARBA00023136"/>
    </source>
</evidence>
<name>A0ABT0A3M4_9GAMM</name>
<feature type="transmembrane region" description="Helical" evidence="9">
    <location>
        <begin position="368"/>
        <end position="394"/>
    </location>
</feature>
<feature type="transmembrane region" description="Helical" evidence="9">
    <location>
        <begin position="260"/>
        <end position="280"/>
    </location>
</feature>
<protein>
    <recommendedName>
        <fullName evidence="9">K(+)-insensitive pyrophosphate-energized proton pump</fullName>
        <ecNumber evidence="9">7.1.3.1</ecNumber>
    </recommendedName>
    <alternativeName>
        <fullName evidence="9">Membrane-bound proton-translocating pyrophosphatase</fullName>
    </alternativeName>
    <alternativeName>
        <fullName evidence="9">Pyrophosphate-energized inorganic pyrophosphatase</fullName>
        <shortName evidence="9">H(+)-PPase</shortName>
    </alternativeName>
</protein>
<feature type="transmembrane region" description="Helical" evidence="9">
    <location>
        <begin position="236"/>
        <end position="254"/>
    </location>
</feature>
<keyword evidence="9" id="KW-1003">Cell membrane</keyword>
<keyword evidence="10" id="KW-0378">Hydrolase</keyword>
<feature type="transmembrane region" description="Helical" evidence="9">
    <location>
        <begin position="569"/>
        <end position="588"/>
    </location>
</feature>
<keyword evidence="8 9" id="KW-0472">Membrane</keyword>
<keyword evidence="9" id="KW-0375">Hydrogen ion transport</keyword>
<comment type="cofactor">
    <cofactor evidence="9">
        <name>Mg(2+)</name>
        <dbReference type="ChEBI" id="CHEBI:18420"/>
    </cofactor>
</comment>
<keyword evidence="4 9" id="KW-0460">Magnesium</keyword>
<dbReference type="NCBIfam" id="TIGR01104">
    <property type="entry name" value="V_PPase"/>
    <property type="match status" value="1"/>
</dbReference>
<evidence type="ECO:0000256" key="1">
    <source>
        <dbReference type="ARBA" id="ARBA00004127"/>
    </source>
</evidence>
<keyword evidence="7 9" id="KW-0406">Ion transport</keyword>
<evidence type="ECO:0000256" key="5">
    <source>
        <dbReference type="ARBA" id="ARBA00022967"/>
    </source>
</evidence>
<feature type="transmembrane region" description="Helical" evidence="9">
    <location>
        <begin position="6"/>
        <end position="28"/>
    </location>
</feature>
<evidence type="ECO:0000313" key="11">
    <source>
        <dbReference type="Proteomes" id="UP001165423"/>
    </source>
</evidence>
<dbReference type="NCBIfam" id="NF001960">
    <property type="entry name" value="PRK00733.3-5"/>
    <property type="match status" value="1"/>
</dbReference>
<dbReference type="RefSeq" id="WP_243320052.1">
    <property type="nucleotide sequence ID" value="NZ_JALGCL010000001.1"/>
</dbReference>
<keyword evidence="2 9" id="KW-0813">Transport</keyword>
<organism evidence="10 11">
    <name type="scientific">Cognatiluteimonas sedimenti</name>
    <dbReference type="NCBI Taxonomy" id="2927791"/>
    <lineage>
        <taxon>Bacteria</taxon>
        <taxon>Pseudomonadati</taxon>
        <taxon>Pseudomonadota</taxon>
        <taxon>Gammaproteobacteria</taxon>
        <taxon>Lysobacterales</taxon>
        <taxon>Lysobacteraceae</taxon>
        <taxon>Cognatiluteimonas</taxon>
    </lineage>
</organism>
<feature type="transmembrane region" description="Helical" evidence="9">
    <location>
        <begin position="400"/>
        <end position="420"/>
    </location>
</feature>
<dbReference type="NCBIfam" id="NF001953">
    <property type="entry name" value="PRK00733.2-1"/>
    <property type="match status" value="1"/>
</dbReference>
<evidence type="ECO:0000256" key="2">
    <source>
        <dbReference type="ARBA" id="ARBA00022448"/>
    </source>
</evidence>
<dbReference type="Proteomes" id="UP001165423">
    <property type="component" value="Unassembled WGS sequence"/>
</dbReference>
<feature type="site" description="Determinant of potassium independence" evidence="9">
    <location>
        <position position="458"/>
    </location>
</feature>
<dbReference type="GO" id="GO:0004427">
    <property type="term" value="F:inorganic diphosphate phosphatase activity"/>
    <property type="evidence" value="ECO:0007669"/>
    <property type="project" value="UniProtKB-EC"/>
</dbReference>
<keyword evidence="3 9" id="KW-0812">Transmembrane</keyword>
<feature type="transmembrane region" description="Helical" evidence="9">
    <location>
        <begin position="83"/>
        <end position="102"/>
    </location>
</feature>
<reference evidence="10 11" key="1">
    <citation type="submission" date="2022-03" db="EMBL/GenBank/DDBJ databases">
        <title>Luteimonas soily sp. nov., a novel bacterium isolated from the soil.</title>
        <authorList>
            <person name="Zhang X."/>
        </authorList>
    </citation>
    <scope>NUCLEOTIDE SEQUENCE [LARGE SCALE GENOMIC DNA]</scope>
    <source>
        <strain evidence="10 11">50</strain>
    </source>
</reference>
<feature type="transmembrane region" description="Helical" evidence="9">
    <location>
        <begin position="57"/>
        <end position="77"/>
    </location>
</feature>
<keyword evidence="11" id="KW-1185">Reference proteome</keyword>
<evidence type="ECO:0000313" key="10">
    <source>
        <dbReference type="EMBL" id="MCJ0825585.1"/>
    </source>
</evidence>